<dbReference type="Gene3D" id="1.25.60.10">
    <property type="entry name" value="MgtE N-terminal domain-like"/>
    <property type="match status" value="1"/>
</dbReference>
<evidence type="ECO:0000313" key="3">
    <source>
        <dbReference type="EMBL" id="MPV90519.1"/>
    </source>
</evidence>
<dbReference type="InterPro" id="IPR006669">
    <property type="entry name" value="MgtE_transporter"/>
</dbReference>
<gene>
    <name evidence="3" type="ORF">GB882_17745</name>
</gene>
<dbReference type="InterPro" id="IPR000644">
    <property type="entry name" value="CBS_dom"/>
</dbReference>
<dbReference type="Pfam" id="PF03448">
    <property type="entry name" value="MgtE_N"/>
    <property type="match status" value="1"/>
</dbReference>
<evidence type="ECO:0000313" key="4">
    <source>
        <dbReference type="Proteomes" id="UP000429644"/>
    </source>
</evidence>
<dbReference type="SMART" id="SM00924">
    <property type="entry name" value="MgtE_N"/>
    <property type="match status" value="1"/>
</dbReference>
<sequence length="412" mass="45647">MSVAGLTARPVRDTAGEVVGRIVDLVARWDGAAYPPVTGLVVRVGLRRIFVPIAQVAELARNGARLSTVRVDLRDFRRREGEVLLVRDVIDHQLVDIDGVRVIRASDLYIVRLADSYRLVGADVGMGTLLRRIGPSRWRSRPTPERVIDWGAVQPFGQPGRPLRLRRPNAGLRALRPADLADLLEELGRSQRQELLGHLDPQTAADAVEEMQPANVEQLLRESPTEQAAGLLARMEPDEAVDALRDLDADERTELLAAMPAEQARELGELLRYPEGQAGGLMTNRMVLAHPDETVAKVRQRLRENLEHREELDEVVVVDEDGKLVDTVPLFDVLLLAEPDQQMADLVAGRWPVAVAPDTPLPTLVEKFVQSRAHALVVVDADERPVGRVLADDLIDALVEALPRVRFPRVVE</sequence>
<keyword evidence="4" id="KW-1185">Reference proteome</keyword>
<reference evidence="3 4" key="1">
    <citation type="submission" date="2019-10" db="EMBL/GenBank/DDBJ databases">
        <title>Georgenia wutianyii sp. nov. and Georgenia yuyongxinii sp. nov. isolated from plateau pika (Ochotona curzoniae) in the Qinghai-Tibet plateau of China.</title>
        <authorList>
            <person name="Tian Z."/>
        </authorList>
    </citation>
    <scope>NUCLEOTIDE SEQUENCE [LARGE SCALE GENOMIC DNA]</scope>
    <source>
        <strain evidence="3 4">JCM 15130</strain>
    </source>
</reference>
<keyword evidence="1" id="KW-0129">CBS domain</keyword>
<name>A0A7J9V0V9_9MICO</name>
<protein>
    <submittedName>
        <fullName evidence="3">CBS domain-containing protein</fullName>
    </submittedName>
</protein>
<dbReference type="GO" id="GO:0016020">
    <property type="term" value="C:membrane"/>
    <property type="evidence" value="ECO:0007669"/>
    <property type="project" value="InterPro"/>
</dbReference>
<evidence type="ECO:0000259" key="2">
    <source>
        <dbReference type="PROSITE" id="PS51371"/>
    </source>
</evidence>
<dbReference type="InterPro" id="IPR046342">
    <property type="entry name" value="CBS_dom_sf"/>
</dbReference>
<dbReference type="Pfam" id="PF00571">
    <property type="entry name" value="CBS"/>
    <property type="match status" value="2"/>
</dbReference>
<dbReference type="SUPFAM" id="SSF158791">
    <property type="entry name" value="MgtE N-terminal domain-like"/>
    <property type="match status" value="1"/>
</dbReference>
<dbReference type="PANTHER" id="PTHR43773:SF1">
    <property type="entry name" value="MAGNESIUM TRANSPORTER MGTE"/>
    <property type="match status" value="1"/>
</dbReference>
<dbReference type="Gene3D" id="3.10.580.10">
    <property type="entry name" value="CBS-domain"/>
    <property type="match status" value="1"/>
</dbReference>
<comment type="caution">
    <text evidence="3">The sequence shown here is derived from an EMBL/GenBank/DDBJ whole genome shotgun (WGS) entry which is preliminary data.</text>
</comment>
<dbReference type="InterPro" id="IPR038076">
    <property type="entry name" value="MgtE_N_sf"/>
</dbReference>
<feature type="domain" description="CBS" evidence="2">
    <location>
        <begin position="282"/>
        <end position="346"/>
    </location>
</feature>
<dbReference type="SMART" id="SM00116">
    <property type="entry name" value="CBS"/>
    <property type="match status" value="2"/>
</dbReference>
<accession>A0A7J9V0V9</accession>
<dbReference type="InterPro" id="IPR006668">
    <property type="entry name" value="Mg_transptr_MgtE_intracell_dom"/>
</dbReference>
<evidence type="ECO:0000256" key="1">
    <source>
        <dbReference type="PROSITE-ProRule" id="PRU00703"/>
    </source>
</evidence>
<dbReference type="AlphaFoldDB" id="A0A7J9V0V9"/>
<dbReference type="PANTHER" id="PTHR43773">
    <property type="entry name" value="MAGNESIUM TRANSPORTER MGTE"/>
    <property type="match status" value="1"/>
</dbReference>
<dbReference type="GO" id="GO:0015095">
    <property type="term" value="F:magnesium ion transmembrane transporter activity"/>
    <property type="evidence" value="ECO:0007669"/>
    <property type="project" value="InterPro"/>
</dbReference>
<organism evidence="3 4">
    <name type="scientific">Georgenia ruanii</name>
    <dbReference type="NCBI Taxonomy" id="348442"/>
    <lineage>
        <taxon>Bacteria</taxon>
        <taxon>Bacillati</taxon>
        <taxon>Actinomycetota</taxon>
        <taxon>Actinomycetes</taxon>
        <taxon>Micrococcales</taxon>
        <taxon>Bogoriellaceae</taxon>
        <taxon>Georgenia</taxon>
    </lineage>
</organism>
<dbReference type="SUPFAM" id="SSF54631">
    <property type="entry name" value="CBS-domain pair"/>
    <property type="match status" value="1"/>
</dbReference>
<dbReference type="PROSITE" id="PS51371">
    <property type="entry name" value="CBS"/>
    <property type="match status" value="2"/>
</dbReference>
<dbReference type="EMBL" id="WHPD01003810">
    <property type="protein sequence ID" value="MPV90519.1"/>
    <property type="molecule type" value="Genomic_DNA"/>
</dbReference>
<feature type="domain" description="CBS" evidence="2">
    <location>
        <begin position="348"/>
        <end position="404"/>
    </location>
</feature>
<proteinExistence type="predicted"/>
<dbReference type="Proteomes" id="UP000429644">
    <property type="component" value="Unassembled WGS sequence"/>
</dbReference>